<evidence type="ECO:0000256" key="2">
    <source>
        <dbReference type="SAM" id="MobiDB-lite"/>
    </source>
</evidence>
<keyword evidence="5" id="KW-1185">Reference proteome</keyword>
<feature type="compositionally biased region" description="Basic residues" evidence="2">
    <location>
        <begin position="34"/>
        <end position="45"/>
    </location>
</feature>
<feature type="region of interest" description="Disordered" evidence="2">
    <location>
        <begin position="571"/>
        <end position="593"/>
    </location>
</feature>
<feature type="region of interest" description="Disordered" evidence="2">
    <location>
        <begin position="206"/>
        <end position="236"/>
    </location>
</feature>
<sequence>MAFTFVTISARASNDLGGVFDKLGPGIHVPIYHAHSRRSRSRQTRGLHGEADGTHGEQVGLSDFMDATYSVMINIGGTELSVDIDTGSSDLWVISDICASPDCTRSNSSVPNSGFHSSSYPASLFYGDSLTGTHAFGVIGTDTMEISSRGQPGLPILRPQYFAAIYDTNTSVLETGCVGLLGLGFPINSFAMQYLKRRTFPDLSRYAGGPSNATNSSASKPSSRQNTDNQQDVYRPDHVQETKRHRLIHDEDHHFSLHSSSQPTTNDTTSAPSSPSLWTPLLLSAFNISGPPIWRIVTNAISNESSEQMTLKPMFSVSLQRNTNTRNDDDFTRGYDSGVHIDYDKGNPGILTIGGLPPGISEDELTWAEVRRYGVEDGGLRGGPGAEDEIYPITWEITIDDVYLDGRKLPRSTLVDPTIGVTGLIDTGNSLIRGPPDVIRYMEYLIRQEDIEVDGKQKTKDSSTSTSCSISHTLAFKIGGNLFPIDPKDLVWIDEDSEAGKHCYLNIAPTDIPVRGENGKGGGGGEYLYSWNLGDPFLKSVLASFYYGHTTHPSWDPPRIGLMSTVSQVAIESPKPHPDNPTTPDRSREREGAIPGVIQRPKLPLPAMLNAVPGNW</sequence>
<dbReference type="InterPro" id="IPR001461">
    <property type="entry name" value="Aspartic_peptidase_A1"/>
</dbReference>
<feature type="compositionally biased region" description="Polar residues" evidence="2">
    <location>
        <begin position="211"/>
        <end position="232"/>
    </location>
</feature>
<gene>
    <name evidence="4" type="ORF">F5050DRAFT_1685949</name>
</gene>
<dbReference type="PANTHER" id="PTHR47966:SF51">
    <property type="entry name" value="BETA-SITE APP-CLEAVING ENZYME, ISOFORM A-RELATED"/>
    <property type="match status" value="1"/>
</dbReference>
<evidence type="ECO:0000259" key="3">
    <source>
        <dbReference type="PROSITE" id="PS51767"/>
    </source>
</evidence>
<evidence type="ECO:0000313" key="5">
    <source>
        <dbReference type="Proteomes" id="UP001163828"/>
    </source>
</evidence>
<comment type="similarity">
    <text evidence="1">Belongs to the peptidase A1 family.</text>
</comment>
<protein>
    <submittedName>
        <fullName evidence="4">Aspartic peptidase domain-containing protein</fullName>
    </submittedName>
</protein>
<dbReference type="InterPro" id="IPR034164">
    <property type="entry name" value="Pepsin-like_dom"/>
</dbReference>
<comment type="caution">
    <text evidence="4">The sequence shown here is derived from an EMBL/GenBank/DDBJ whole genome shotgun (WGS) entry which is preliminary data.</text>
</comment>
<dbReference type="PROSITE" id="PS51767">
    <property type="entry name" value="PEPTIDASE_A1"/>
    <property type="match status" value="1"/>
</dbReference>
<feature type="compositionally biased region" description="Polar residues" evidence="2">
    <location>
        <begin position="257"/>
        <end position="267"/>
    </location>
</feature>
<dbReference type="Pfam" id="PF00026">
    <property type="entry name" value="Asp"/>
    <property type="match status" value="2"/>
</dbReference>
<name>A0ABQ8QNI6_9AGAR</name>
<dbReference type="SUPFAM" id="SSF50630">
    <property type="entry name" value="Acid proteases"/>
    <property type="match status" value="1"/>
</dbReference>
<feature type="region of interest" description="Disordered" evidence="2">
    <location>
        <begin position="254"/>
        <end position="274"/>
    </location>
</feature>
<proteinExistence type="inferred from homology"/>
<reference evidence="4" key="1">
    <citation type="submission" date="2022-08" db="EMBL/GenBank/DDBJ databases">
        <authorList>
            <consortium name="DOE Joint Genome Institute"/>
            <person name="Min B."/>
            <person name="Riley R."/>
            <person name="Sierra-Patev S."/>
            <person name="Naranjo-Ortiz M."/>
            <person name="Looney B."/>
            <person name="Konkel Z."/>
            <person name="Slot J.C."/>
            <person name="Sakamoto Y."/>
            <person name="Steenwyk J.L."/>
            <person name="Rokas A."/>
            <person name="Carro J."/>
            <person name="Camarero S."/>
            <person name="Ferreira P."/>
            <person name="Molpeceres G."/>
            <person name="Ruiz-Duenas F.J."/>
            <person name="Serrano A."/>
            <person name="Henrissat B."/>
            <person name="Drula E."/>
            <person name="Hughes K.W."/>
            <person name="Mata J.L."/>
            <person name="Ishikawa N.K."/>
            <person name="Vargas-Isla R."/>
            <person name="Ushijima S."/>
            <person name="Smith C.A."/>
            <person name="Ahrendt S."/>
            <person name="Andreopoulos W."/>
            <person name="He G."/>
            <person name="Labutti K."/>
            <person name="Lipzen A."/>
            <person name="Ng V."/>
            <person name="Sandor L."/>
            <person name="Barry K."/>
            <person name="Martinez A.T."/>
            <person name="Xiao Y."/>
            <person name="Gibbons J.G."/>
            <person name="Terashima K."/>
            <person name="Hibbett D.S."/>
            <person name="Grigoriev I.V."/>
        </authorList>
    </citation>
    <scope>NUCLEOTIDE SEQUENCE</scope>
    <source>
        <strain evidence="4">TFB10827</strain>
    </source>
</reference>
<feature type="domain" description="Peptidase A1" evidence="3">
    <location>
        <begin position="69"/>
        <end position="563"/>
    </location>
</feature>
<dbReference type="InterPro" id="IPR021109">
    <property type="entry name" value="Peptidase_aspartic_dom_sf"/>
</dbReference>
<dbReference type="PANTHER" id="PTHR47966">
    <property type="entry name" value="BETA-SITE APP-CLEAVING ENZYME, ISOFORM A-RELATED"/>
    <property type="match status" value="1"/>
</dbReference>
<organism evidence="4 5">
    <name type="scientific">Lentinula boryana</name>
    <dbReference type="NCBI Taxonomy" id="40481"/>
    <lineage>
        <taxon>Eukaryota</taxon>
        <taxon>Fungi</taxon>
        <taxon>Dikarya</taxon>
        <taxon>Basidiomycota</taxon>
        <taxon>Agaricomycotina</taxon>
        <taxon>Agaricomycetes</taxon>
        <taxon>Agaricomycetidae</taxon>
        <taxon>Agaricales</taxon>
        <taxon>Marasmiineae</taxon>
        <taxon>Omphalotaceae</taxon>
        <taxon>Lentinula</taxon>
    </lineage>
</organism>
<feature type="region of interest" description="Disordered" evidence="2">
    <location>
        <begin position="34"/>
        <end position="55"/>
    </location>
</feature>
<dbReference type="CDD" id="cd05471">
    <property type="entry name" value="pepsin_like"/>
    <property type="match status" value="1"/>
</dbReference>
<evidence type="ECO:0000256" key="1">
    <source>
        <dbReference type="ARBA" id="ARBA00007447"/>
    </source>
</evidence>
<dbReference type="Proteomes" id="UP001163828">
    <property type="component" value="Unassembled WGS sequence"/>
</dbReference>
<dbReference type="Gene3D" id="2.40.70.10">
    <property type="entry name" value="Acid Proteases"/>
    <property type="match status" value="2"/>
</dbReference>
<evidence type="ECO:0000313" key="4">
    <source>
        <dbReference type="EMBL" id="KAJ4000059.1"/>
    </source>
</evidence>
<dbReference type="InterPro" id="IPR033121">
    <property type="entry name" value="PEPTIDASE_A1"/>
</dbReference>
<accession>A0ABQ8QNI6</accession>
<dbReference type="EMBL" id="MU790527">
    <property type="protein sequence ID" value="KAJ4000059.1"/>
    <property type="molecule type" value="Genomic_DNA"/>
</dbReference>